<dbReference type="AlphaFoldDB" id="G7WLE3"/>
<evidence type="ECO:0000256" key="1">
    <source>
        <dbReference type="ARBA" id="ARBA00007118"/>
    </source>
</evidence>
<dbReference type="Proteomes" id="UP000005877">
    <property type="component" value="Chromosome"/>
</dbReference>
<dbReference type="InterPro" id="IPR029479">
    <property type="entry name" value="Nitroreductase"/>
</dbReference>
<evidence type="ECO:0000313" key="5">
    <source>
        <dbReference type="Proteomes" id="UP000005877"/>
    </source>
</evidence>
<keyword evidence="2" id="KW-0560">Oxidoreductase</keyword>
<dbReference type="EMBL" id="CP003117">
    <property type="protein sequence ID" value="AET64246.1"/>
    <property type="molecule type" value="Genomic_DNA"/>
</dbReference>
<dbReference type="InterPro" id="IPR000415">
    <property type="entry name" value="Nitroreductase-like"/>
</dbReference>
<evidence type="ECO:0000259" key="3">
    <source>
        <dbReference type="Pfam" id="PF00881"/>
    </source>
</evidence>
<reference evidence="4 5" key="1">
    <citation type="journal article" date="2012" name="PLoS ONE">
        <title>The genome characteristics and predicted function of methyl-group oxidation pathway in the obligate aceticlastic methanogens, Methanosaeta spp.</title>
        <authorList>
            <person name="Zhu J."/>
            <person name="Zheng H."/>
            <person name="Ai G."/>
            <person name="Zhang G."/>
            <person name="Liu D."/>
            <person name="Liu X."/>
            <person name="Dong X."/>
        </authorList>
    </citation>
    <scope>NUCLEOTIDE SEQUENCE [LARGE SCALE GENOMIC DNA]</scope>
    <source>
        <strain evidence="4 5">6Ac</strain>
    </source>
</reference>
<dbReference type="STRING" id="1110509.Mhar_0875"/>
<dbReference type="GO" id="GO:0016491">
    <property type="term" value="F:oxidoreductase activity"/>
    <property type="evidence" value="ECO:0007669"/>
    <property type="project" value="UniProtKB-KW"/>
</dbReference>
<sequence length="210" mass="22751">MDQNTFLQWGPLRLLSFAIPAPPGSITNFNILQGRSSSMNFKDALTGRRSVRRYADRPVGRDLIASLIEAAETAPSAGNLRAREYYVVLRPELKHALAAAAFSQEQVASAPVVIVVCADPSRSGRRYGDRGGLYSIQDAASATTCLLLAAFDMGLASCWTGAFDESMVREILSLPRRLVPTAIVPVGWPAERPAPPPGRDMTEAVHWIEG</sequence>
<name>G7WLE3_METH6</name>
<dbReference type="Gene3D" id="3.40.109.10">
    <property type="entry name" value="NADH Oxidase"/>
    <property type="match status" value="1"/>
</dbReference>
<dbReference type="SUPFAM" id="SSF55469">
    <property type="entry name" value="FMN-dependent nitroreductase-like"/>
    <property type="match status" value="1"/>
</dbReference>
<proteinExistence type="inferred from homology"/>
<evidence type="ECO:0000256" key="2">
    <source>
        <dbReference type="ARBA" id="ARBA00023002"/>
    </source>
</evidence>
<gene>
    <name evidence="4" type="ordered locus">Mhar_0875</name>
</gene>
<dbReference type="HOGENOM" id="CLU_070764_7_1_2"/>
<feature type="domain" description="Nitroreductase" evidence="3">
    <location>
        <begin position="100"/>
        <end position="188"/>
    </location>
</feature>
<keyword evidence="5" id="KW-1185">Reference proteome</keyword>
<accession>G7WLE3</accession>
<dbReference type="Pfam" id="PF00881">
    <property type="entry name" value="Nitroreductase"/>
    <property type="match status" value="1"/>
</dbReference>
<dbReference type="PATRIC" id="fig|1110509.7.peg.972"/>
<dbReference type="KEGG" id="mhi:Mhar_0875"/>
<dbReference type="PANTHER" id="PTHR43673">
    <property type="entry name" value="NAD(P)H NITROREDUCTASE YDGI-RELATED"/>
    <property type="match status" value="1"/>
</dbReference>
<evidence type="ECO:0000313" key="4">
    <source>
        <dbReference type="EMBL" id="AET64246.1"/>
    </source>
</evidence>
<organism evidence="4 5">
    <name type="scientific">Methanothrix harundinacea (strain 6Ac)</name>
    <name type="common">Methanosaeta harundinacea</name>
    <dbReference type="NCBI Taxonomy" id="1110509"/>
    <lineage>
        <taxon>Archaea</taxon>
        <taxon>Methanobacteriati</taxon>
        <taxon>Methanobacteriota</taxon>
        <taxon>Stenosarchaea group</taxon>
        <taxon>Methanomicrobia</taxon>
        <taxon>Methanotrichales</taxon>
        <taxon>Methanotrichaceae</taxon>
        <taxon>Methanothrix</taxon>
    </lineage>
</organism>
<dbReference type="PANTHER" id="PTHR43673:SF10">
    <property type="entry name" value="NADH DEHYDROGENASE_NAD(P)H NITROREDUCTASE XCC3605-RELATED"/>
    <property type="match status" value="1"/>
</dbReference>
<comment type="similarity">
    <text evidence="1">Belongs to the nitroreductase family.</text>
</comment>
<protein>
    <submittedName>
        <fullName evidence="4">NADH dehydrogenase/NAD(P)H nitroreductase, putative</fullName>
    </submittedName>
</protein>